<comment type="catalytic activity">
    <reaction evidence="8 9">
        <text>(R)-4'-phosphopantetheine + ATP + H(+) = 3'-dephospho-CoA + diphosphate</text>
        <dbReference type="Rhea" id="RHEA:19801"/>
        <dbReference type="ChEBI" id="CHEBI:15378"/>
        <dbReference type="ChEBI" id="CHEBI:30616"/>
        <dbReference type="ChEBI" id="CHEBI:33019"/>
        <dbReference type="ChEBI" id="CHEBI:57328"/>
        <dbReference type="ChEBI" id="CHEBI:61723"/>
        <dbReference type="EC" id="2.7.7.3"/>
    </reaction>
</comment>
<feature type="site" description="Transition state stabilizer" evidence="9">
    <location>
        <position position="22"/>
    </location>
</feature>
<dbReference type="NCBIfam" id="TIGR01510">
    <property type="entry name" value="coaD_prev_kdtB"/>
    <property type="match status" value="1"/>
</dbReference>
<evidence type="ECO:0000256" key="7">
    <source>
        <dbReference type="ARBA" id="ARBA00022993"/>
    </source>
</evidence>
<evidence type="ECO:0000256" key="6">
    <source>
        <dbReference type="ARBA" id="ARBA00022842"/>
    </source>
</evidence>
<comment type="subcellular location">
    <subcellularLocation>
        <location evidence="9">Cytoplasm</location>
    </subcellularLocation>
</comment>
<evidence type="ECO:0000256" key="3">
    <source>
        <dbReference type="ARBA" id="ARBA00022695"/>
    </source>
</evidence>
<dbReference type="STRING" id="502025.Hoch_4969"/>
<gene>
    <name evidence="9" type="primary">coaD</name>
    <name evidence="11" type="ordered locus">Hoch_4969</name>
</gene>
<keyword evidence="1 9" id="KW-0963">Cytoplasm</keyword>
<comment type="function">
    <text evidence="9">Reversibly transfers an adenylyl group from ATP to 4'-phosphopantetheine, yielding dephospho-CoA (dPCoA) and pyrophosphate.</text>
</comment>
<evidence type="ECO:0000313" key="11">
    <source>
        <dbReference type="EMBL" id="ACY17458.1"/>
    </source>
</evidence>
<organism evidence="11 12">
    <name type="scientific">Haliangium ochraceum (strain DSM 14365 / JCM 11303 / SMP-2)</name>
    <dbReference type="NCBI Taxonomy" id="502025"/>
    <lineage>
        <taxon>Bacteria</taxon>
        <taxon>Pseudomonadati</taxon>
        <taxon>Myxococcota</taxon>
        <taxon>Polyangia</taxon>
        <taxon>Haliangiales</taxon>
        <taxon>Kofleriaceae</taxon>
        <taxon>Haliangium</taxon>
    </lineage>
</organism>
<dbReference type="GO" id="GO:0004595">
    <property type="term" value="F:pantetheine-phosphate adenylyltransferase activity"/>
    <property type="evidence" value="ECO:0007669"/>
    <property type="project" value="UniProtKB-UniRule"/>
</dbReference>
<dbReference type="UniPathway" id="UPA00241">
    <property type="reaction ID" value="UER00355"/>
</dbReference>
<keyword evidence="4 9" id="KW-0547">Nucleotide-binding</keyword>
<evidence type="ECO:0000313" key="12">
    <source>
        <dbReference type="Proteomes" id="UP000001880"/>
    </source>
</evidence>
<dbReference type="PANTHER" id="PTHR21342">
    <property type="entry name" value="PHOSPHOPANTETHEINE ADENYLYLTRANSFERASE"/>
    <property type="match status" value="1"/>
</dbReference>
<feature type="binding site" evidence="9">
    <location>
        <begin position="129"/>
        <end position="135"/>
    </location>
    <ligand>
        <name>ATP</name>
        <dbReference type="ChEBI" id="CHEBI:30616"/>
    </ligand>
</feature>
<feature type="domain" description="Cytidyltransferase-like" evidence="10">
    <location>
        <begin position="10"/>
        <end position="139"/>
    </location>
</feature>
<dbReference type="InterPro" id="IPR004821">
    <property type="entry name" value="Cyt_trans-like"/>
</dbReference>
<protein>
    <recommendedName>
        <fullName evidence="9">Phosphopantetheine adenylyltransferase</fullName>
        <ecNumber evidence="9">2.7.7.3</ecNumber>
    </recommendedName>
    <alternativeName>
        <fullName evidence="9">Dephospho-CoA pyrophosphorylase</fullName>
    </alternativeName>
    <alternativeName>
        <fullName evidence="9">Pantetheine-phosphate adenylyltransferase</fullName>
        <shortName evidence="9">PPAT</shortName>
    </alternativeName>
</protein>
<dbReference type="PANTHER" id="PTHR21342:SF1">
    <property type="entry name" value="PHOSPHOPANTETHEINE ADENYLYLTRANSFERASE"/>
    <property type="match status" value="1"/>
</dbReference>
<dbReference type="EC" id="2.7.7.3" evidence="9"/>
<proteinExistence type="inferred from homology"/>
<evidence type="ECO:0000256" key="2">
    <source>
        <dbReference type="ARBA" id="ARBA00022679"/>
    </source>
</evidence>
<dbReference type="HOGENOM" id="CLU_100149_0_1_7"/>
<feature type="binding site" evidence="9">
    <location>
        <begin position="14"/>
        <end position="15"/>
    </location>
    <ligand>
        <name>ATP</name>
        <dbReference type="ChEBI" id="CHEBI:30616"/>
    </ligand>
</feature>
<dbReference type="OrthoDB" id="9806661at2"/>
<feature type="binding site" evidence="9">
    <location>
        <position position="22"/>
    </location>
    <ligand>
        <name>ATP</name>
        <dbReference type="ChEBI" id="CHEBI:30616"/>
    </ligand>
</feature>
<dbReference type="EMBL" id="CP001804">
    <property type="protein sequence ID" value="ACY17458.1"/>
    <property type="molecule type" value="Genomic_DNA"/>
</dbReference>
<keyword evidence="2 9" id="KW-0808">Transferase</keyword>
<evidence type="ECO:0000256" key="4">
    <source>
        <dbReference type="ARBA" id="ARBA00022741"/>
    </source>
</evidence>
<comment type="subunit">
    <text evidence="9">Homohexamer.</text>
</comment>
<dbReference type="Pfam" id="PF01467">
    <property type="entry name" value="CTP_transf_like"/>
    <property type="match status" value="1"/>
</dbReference>
<keyword evidence="12" id="KW-1185">Reference proteome</keyword>
<evidence type="ECO:0000256" key="9">
    <source>
        <dbReference type="HAMAP-Rule" id="MF_00151"/>
    </source>
</evidence>
<reference evidence="11 12" key="1">
    <citation type="journal article" date="2010" name="Stand. Genomic Sci.">
        <title>Complete genome sequence of Haliangium ochraceum type strain (SMP-2).</title>
        <authorList>
            <consortium name="US DOE Joint Genome Institute (JGI-PGF)"/>
            <person name="Ivanova N."/>
            <person name="Daum C."/>
            <person name="Lang E."/>
            <person name="Abt B."/>
            <person name="Kopitz M."/>
            <person name="Saunders E."/>
            <person name="Lapidus A."/>
            <person name="Lucas S."/>
            <person name="Glavina Del Rio T."/>
            <person name="Nolan M."/>
            <person name="Tice H."/>
            <person name="Copeland A."/>
            <person name="Cheng J.F."/>
            <person name="Chen F."/>
            <person name="Bruce D."/>
            <person name="Goodwin L."/>
            <person name="Pitluck S."/>
            <person name="Mavromatis K."/>
            <person name="Pati A."/>
            <person name="Mikhailova N."/>
            <person name="Chen A."/>
            <person name="Palaniappan K."/>
            <person name="Land M."/>
            <person name="Hauser L."/>
            <person name="Chang Y.J."/>
            <person name="Jeffries C.D."/>
            <person name="Detter J.C."/>
            <person name="Brettin T."/>
            <person name="Rohde M."/>
            <person name="Goker M."/>
            <person name="Bristow J."/>
            <person name="Markowitz V."/>
            <person name="Eisen J.A."/>
            <person name="Hugenholtz P."/>
            <person name="Kyrpides N.C."/>
            <person name="Klenk H.P."/>
        </authorList>
    </citation>
    <scope>NUCLEOTIDE SEQUENCE [LARGE SCALE GENOMIC DNA]</scope>
    <source>
        <strain evidence="12">DSM 14365 / CIP 107738 / JCM 11303 / AJ 13395 / SMP-2</strain>
    </source>
</reference>
<keyword evidence="6 9" id="KW-0460">Magnesium</keyword>
<feature type="binding site" evidence="9">
    <location>
        <position position="104"/>
    </location>
    <ligand>
        <name>ATP</name>
        <dbReference type="ChEBI" id="CHEBI:30616"/>
    </ligand>
</feature>
<evidence type="ECO:0000259" key="10">
    <source>
        <dbReference type="Pfam" id="PF01467"/>
    </source>
</evidence>
<accession>D0LU94</accession>
<evidence type="ECO:0000256" key="5">
    <source>
        <dbReference type="ARBA" id="ARBA00022840"/>
    </source>
</evidence>
<sequence length="170" mass="18650">MSQASPTIAVYPGTFDPVTNGHLDILERSLALFDRVIVALAENVRKEPVFSVSERVAFIEGGVGEHGGKLSFDAFDGLLVEYCKRVGARFIVRGLRALADFEYEFQFAHMNRRLAPGLDTVFFMTDERNHYVSSSLVKEVARFGGDITGLVPPQVAEALAAKYSNSESSS</sequence>
<dbReference type="HAMAP" id="MF_00151">
    <property type="entry name" value="PPAT_bact"/>
    <property type="match status" value="1"/>
</dbReference>
<keyword evidence="5 9" id="KW-0067">ATP-binding</keyword>
<comment type="pathway">
    <text evidence="9">Cofactor biosynthesis; coenzyme A biosynthesis; CoA from (R)-pantothenate: step 4/5.</text>
</comment>
<dbReference type="InterPro" id="IPR001980">
    <property type="entry name" value="PPAT"/>
</dbReference>
<feature type="binding site" evidence="9">
    <location>
        <position position="93"/>
    </location>
    <ligand>
        <name>substrate</name>
    </ligand>
</feature>
<dbReference type="RefSeq" id="WP_012830050.1">
    <property type="nucleotide sequence ID" value="NC_013440.1"/>
</dbReference>
<feature type="binding site" evidence="9">
    <location>
        <position position="79"/>
    </location>
    <ligand>
        <name>substrate</name>
    </ligand>
</feature>
<dbReference type="KEGG" id="hoh:Hoch_4969"/>
<comment type="cofactor">
    <cofactor evidence="9">
        <name>Mg(2+)</name>
        <dbReference type="ChEBI" id="CHEBI:18420"/>
    </cofactor>
</comment>
<dbReference type="Gene3D" id="3.40.50.620">
    <property type="entry name" value="HUPs"/>
    <property type="match status" value="1"/>
</dbReference>
<dbReference type="GO" id="GO:0005737">
    <property type="term" value="C:cytoplasm"/>
    <property type="evidence" value="ECO:0007669"/>
    <property type="project" value="UniProtKB-SubCell"/>
</dbReference>
<dbReference type="eggNOG" id="COG0669">
    <property type="taxonomic scope" value="Bacteria"/>
</dbReference>
<keyword evidence="7 9" id="KW-0173">Coenzyme A biosynthesis</keyword>
<dbReference type="CDD" id="cd02163">
    <property type="entry name" value="PPAT"/>
    <property type="match status" value="1"/>
</dbReference>
<name>D0LU94_HALO1</name>
<dbReference type="GO" id="GO:0015937">
    <property type="term" value="P:coenzyme A biosynthetic process"/>
    <property type="evidence" value="ECO:0007669"/>
    <property type="project" value="UniProtKB-UniRule"/>
</dbReference>
<comment type="similarity">
    <text evidence="9">Belongs to the bacterial CoaD family.</text>
</comment>
<dbReference type="GO" id="GO:0005524">
    <property type="term" value="F:ATP binding"/>
    <property type="evidence" value="ECO:0007669"/>
    <property type="project" value="UniProtKB-KW"/>
</dbReference>
<dbReference type="Proteomes" id="UP000001880">
    <property type="component" value="Chromosome"/>
</dbReference>
<evidence type="ECO:0000256" key="1">
    <source>
        <dbReference type="ARBA" id="ARBA00022490"/>
    </source>
</evidence>
<feature type="binding site" evidence="9">
    <location>
        <begin position="94"/>
        <end position="96"/>
    </location>
    <ligand>
        <name>ATP</name>
        <dbReference type="ChEBI" id="CHEBI:30616"/>
    </ligand>
</feature>
<feature type="binding site" evidence="9">
    <location>
        <position position="14"/>
    </location>
    <ligand>
        <name>substrate</name>
    </ligand>
</feature>
<dbReference type="PRINTS" id="PR01020">
    <property type="entry name" value="LPSBIOSNTHSS"/>
</dbReference>
<dbReference type="InterPro" id="IPR014729">
    <property type="entry name" value="Rossmann-like_a/b/a_fold"/>
</dbReference>
<dbReference type="SUPFAM" id="SSF52374">
    <property type="entry name" value="Nucleotidylyl transferase"/>
    <property type="match status" value="1"/>
</dbReference>
<feature type="binding site" evidence="9">
    <location>
        <position position="46"/>
    </location>
    <ligand>
        <name>substrate</name>
    </ligand>
</feature>
<dbReference type="NCBIfam" id="TIGR00125">
    <property type="entry name" value="cyt_tran_rel"/>
    <property type="match status" value="1"/>
</dbReference>
<dbReference type="AlphaFoldDB" id="D0LU94"/>
<evidence type="ECO:0000256" key="8">
    <source>
        <dbReference type="ARBA" id="ARBA00029346"/>
    </source>
</evidence>
<keyword evidence="3 9" id="KW-0548">Nucleotidyltransferase</keyword>